<dbReference type="EMBL" id="CAJPWZ010000918">
    <property type="protein sequence ID" value="CAG2203386.1"/>
    <property type="molecule type" value="Genomic_DNA"/>
</dbReference>
<protein>
    <submittedName>
        <fullName evidence="4">PLIN2</fullName>
    </submittedName>
</protein>
<dbReference type="OrthoDB" id="376826at2759"/>
<evidence type="ECO:0000256" key="2">
    <source>
        <dbReference type="ARBA" id="ARBA00006311"/>
    </source>
</evidence>
<comment type="similarity">
    <text evidence="2">Belongs to the perilipin family.</text>
</comment>
<dbReference type="GO" id="GO:0005811">
    <property type="term" value="C:lipid droplet"/>
    <property type="evidence" value="ECO:0007669"/>
    <property type="project" value="UniProtKB-SubCell"/>
</dbReference>
<dbReference type="Proteomes" id="UP000683360">
    <property type="component" value="Unassembled WGS sequence"/>
</dbReference>
<evidence type="ECO:0000313" key="4">
    <source>
        <dbReference type="EMBL" id="CAG2203386.1"/>
    </source>
</evidence>
<evidence type="ECO:0000256" key="3">
    <source>
        <dbReference type="ARBA" id="ARBA00022677"/>
    </source>
</evidence>
<keyword evidence="3" id="KW-0551">Lipid droplet</keyword>
<organism evidence="4 5">
    <name type="scientific">Mytilus edulis</name>
    <name type="common">Blue mussel</name>
    <dbReference type="NCBI Taxonomy" id="6550"/>
    <lineage>
        <taxon>Eukaryota</taxon>
        <taxon>Metazoa</taxon>
        <taxon>Spiralia</taxon>
        <taxon>Lophotrochozoa</taxon>
        <taxon>Mollusca</taxon>
        <taxon>Bivalvia</taxon>
        <taxon>Autobranchia</taxon>
        <taxon>Pteriomorphia</taxon>
        <taxon>Mytilida</taxon>
        <taxon>Mytiloidea</taxon>
        <taxon>Mytilidae</taxon>
        <taxon>Mytilinae</taxon>
        <taxon>Mytilus</taxon>
    </lineage>
</organism>
<dbReference type="PANTHER" id="PTHR14024">
    <property type="entry name" value="PERILIPIN"/>
    <property type="match status" value="1"/>
</dbReference>
<dbReference type="Gene3D" id="1.20.120.340">
    <property type="entry name" value="Flagellar protein FliS"/>
    <property type="match status" value="1"/>
</dbReference>
<dbReference type="GO" id="GO:0019915">
    <property type="term" value="P:lipid storage"/>
    <property type="evidence" value="ECO:0007669"/>
    <property type="project" value="TreeGrafter"/>
</dbReference>
<reference evidence="4" key="1">
    <citation type="submission" date="2021-03" db="EMBL/GenBank/DDBJ databases">
        <authorList>
            <person name="Bekaert M."/>
        </authorList>
    </citation>
    <scope>NUCLEOTIDE SEQUENCE</scope>
</reference>
<comment type="caution">
    <text evidence="4">The sequence shown here is derived from an EMBL/GenBank/DDBJ whole genome shotgun (WGS) entry which is preliminary data.</text>
</comment>
<accession>A0A8S3RE23</accession>
<proteinExistence type="inferred from homology"/>
<dbReference type="PROSITE" id="PS51257">
    <property type="entry name" value="PROKAR_LIPOPROTEIN"/>
    <property type="match status" value="1"/>
</dbReference>
<dbReference type="GO" id="GO:0005829">
    <property type="term" value="C:cytosol"/>
    <property type="evidence" value="ECO:0007669"/>
    <property type="project" value="TreeGrafter"/>
</dbReference>
<dbReference type="SUPFAM" id="SSF109775">
    <property type="entry name" value="Mannose-6-phosphate receptor binding protein 1 (Tip47), C-terminal domain"/>
    <property type="match status" value="1"/>
</dbReference>
<dbReference type="GO" id="GO:0010890">
    <property type="term" value="P:positive regulation of triglyceride storage"/>
    <property type="evidence" value="ECO:0007669"/>
    <property type="project" value="TreeGrafter"/>
</dbReference>
<dbReference type="Pfam" id="PF03036">
    <property type="entry name" value="Perilipin"/>
    <property type="match status" value="2"/>
</dbReference>
<evidence type="ECO:0000256" key="1">
    <source>
        <dbReference type="ARBA" id="ARBA00004502"/>
    </source>
</evidence>
<keyword evidence="5" id="KW-1185">Reference proteome</keyword>
<name>A0A8S3RE23_MYTED</name>
<dbReference type="PANTHER" id="PTHR14024:SF49">
    <property type="entry name" value="LIPID STORAGE DROPLETS SURFACE-BINDING PROTEIN 1"/>
    <property type="match status" value="1"/>
</dbReference>
<dbReference type="AlphaFoldDB" id="A0A8S3RE23"/>
<comment type="subcellular location">
    <subcellularLocation>
        <location evidence="1">Lipid droplet</location>
    </subcellularLocation>
</comment>
<dbReference type="InterPro" id="IPR004279">
    <property type="entry name" value="Perilipin"/>
</dbReference>
<evidence type="ECO:0000313" key="5">
    <source>
        <dbReference type="Proteomes" id="UP000683360"/>
    </source>
</evidence>
<sequence>MCAKFGENVCRALTGFHAFSGCDSVSALSGKGKSKAFGVLNRSVEFSEGLSRLGENFKEVGEELSKTLERAVFLCQIKTDIVSLYVQTTHGGTTKDNGRSTIYKSTGKDPPVVSSAWTQAYNLYQRTKGSHELLESPLNMAEAGVKTVVDTSVVFGKPLVERYQPQIVEKANSYACEKLNQLEEKYPVINKPTEEKVKIGITTLTSYIPESVQITLKDRIDQAKQYSDELIKSFQNVNSYEEVPSWLLAQAQDKMGYVQETVNFLTEYLLSKPLDWLIPKGKRPEEKED</sequence>
<gene>
    <name evidence="4" type="ORF">MEDL_17921</name>
</gene>